<reference evidence="6 7" key="1">
    <citation type="submission" date="2015-10" db="EMBL/GenBank/DDBJ databases">
        <title>Draft genome sequence of Streptomyces curacoi DSM 40107, type strain for the species Streptomyces curacoi.</title>
        <authorList>
            <person name="Ruckert C."/>
            <person name="Winkler A."/>
            <person name="Kalinowski J."/>
            <person name="Kampfer P."/>
            <person name="Glaeser S."/>
        </authorList>
    </citation>
    <scope>NUCLEOTIDE SEQUENCE [LARGE SCALE GENOMIC DNA]</scope>
    <source>
        <strain evidence="6 7">DSM 40107</strain>
    </source>
</reference>
<protein>
    <submittedName>
        <fullName evidence="6">Signal protein PDZ</fullName>
    </submittedName>
</protein>
<dbReference type="PROSITE" id="PS50106">
    <property type="entry name" value="PDZ"/>
    <property type="match status" value="1"/>
</dbReference>
<dbReference type="Proteomes" id="UP000054024">
    <property type="component" value="Unassembled WGS sequence"/>
</dbReference>
<evidence type="ECO:0000256" key="1">
    <source>
        <dbReference type="ARBA" id="ARBA00022670"/>
    </source>
</evidence>
<keyword evidence="4" id="KW-0732">Signal</keyword>
<dbReference type="PANTHER" id="PTHR43343:SF3">
    <property type="entry name" value="PROTEASE DO-LIKE 8, CHLOROPLASTIC"/>
    <property type="match status" value="1"/>
</dbReference>
<dbReference type="Pfam" id="PF13365">
    <property type="entry name" value="Trypsin_2"/>
    <property type="match status" value="1"/>
</dbReference>
<dbReference type="GO" id="GO:0004252">
    <property type="term" value="F:serine-type endopeptidase activity"/>
    <property type="evidence" value="ECO:0007669"/>
    <property type="project" value="InterPro"/>
</dbReference>
<dbReference type="GO" id="GO:0006508">
    <property type="term" value="P:proteolysis"/>
    <property type="evidence" value="ECO:0007669"/>
    <property type="project" value="UniProtKB-KW"/>
</dbReference>
<dbReference type="InterPro" id="IPR001940">
    <property type="entry name" value="Peptidase_S1C"/>
</dbReference>
<evidence type="ECO:0000256" key="2">
    <source>
        <dbReference type="ARBA" id="ARBA00022801"/>
    </source>
</evidence>
<dbReference type="Gene3D" id="2.30.42.10">
    <property type="match status" value="1"/>
</dbReference>
<proteinExistence type="predicted"/>
<dbReference type="Pfam" id="PF13180">
    <property type="entry name" value="PDZ_2"/>
    <property type="match status" value="1"/>
</dbReference>
<accession>A0A124H866</accession>
<evidence type="ECO:0000313" key="6">
    <source>
        <dbReference type="EMBL" id="KUM82170.1"/>
    </source>
</evidence>
<feature type="chain" id="PRO_5038966395" evidence="4">
    <location>
        <begin position="28"/>
        <end position="364"/>
    </location>
</feature>
<dbReference type="SUPFAM" id="SSF50156">
    <property type="entry name" value="PDZ domain-like"/>
    <property type="match status" value="1"/>
</dbReference>
<dbReference type="PROSITE" id="PS51257">
    <property type="entry name" value="PROKAR_LIPOPROTEIN"/>
    <property type="match status" value="1"/>
</dbReference>
<dbReference type="EMBL" id="LMWJ01000001">
    <property type="protein sequence ID" value="KUM82170.1"/>
    <property type="molecule type" value="Genomic_DNA"/>
</dbReference>
<organism evidence="6 7">
    <name type="scientific">Streptomyces curacoi</name>
    <dbReference type="NCBI Taxonomy" id="146536"/>
    <lineage>
        <taxon>Bacteria</taxon>
        <taxon>Bacillati</taxon>
        <taxon>Actinomycetota</taxon>
        <taxon>Actinomycetes</taxon>
        <taxon>Kitasatosporales</taxon>
        <taxon>Streptomycetaceae</taxon>
        <taxon>Streptomyces</taxon>
    </lineage>
</organism>
<dbReference type="RefSeq" id="WP_062143327.1">
    <property type="nucleotide sequence ID" value="NZ_KQ947984.1"/>
</dbReference>
<dbReference type="InterPro" id="IPR051201">
    <property type="entry name" value="Chloro_Bact_Ser_Proteases"/>
</dbReference>
<evidence type="ECO:0000313" key="7">
    <source>
        <dbReference type="Proteomes" id="UP000054024"/>
    </source>
</evidence>
<sequence>MDTRPSRALRPVVMAVALLCCLGLVSACSDSPREGSRGRADSTERAAQAAAPRAVEAVDDLQNGYLKVIRDVLPSVVQIQARNDLGSGVVYDGQGHIVTNAHVVGDERTFRVTTANSEDEFTASLVSSYPQQDLAVVKLDDVPKGLRAARFGDSSKIEVGQIVLAMGSPLGLSSSVTQGIVSATGRTVTEGSGDGGTGATIANMVQTSAAINPGNSGGALVNLDGRVIGIPTLAATDPGVADSTAPGIGFAIPASTVRSIADQIIKEGRVTDSGRAALGITGRTVVNDDYEAAGVAVVEVSPGGAADRAGLEPGDIITRLGDTDITTITSLAEALASARPGERTSVTYTRNGGEKTVGVTLGEQ</sequence>
<dbReference type="PRINTS" id="PR00834">
    <property type="entry name" value="PROTEASES2C"/>
</dbReference>
<keyword evidence="1" id="KW-0645">Protease</keyword>
<dbReference type="SUPFAM" id="SSF50494">
    <property type="entry name" value="Trypsin-like serine proteases"/>
    <property type="match status" value="1"/>
</dbReference>
<feature type="region of interest" description="Disordered" evidence="3">
    <location>
        <begin position="30"/>
        <end position="49"/>
    </location>
</feature>
<keyword evidence="2" id="KW-0378">Hydrolase</keyword>
<name>A0A124H866_9ACTN</name>
<dbReference type="AlphaFoldDB" id="A0A124H866"/>
<dbReference type="InterPro" id="IPR009003">
    <property type="entry name" value="Peptidase_S1_PA"/>
</dbReference>
<keyword evidence="7" id="KW-1185">Reference proteome</keyword>
<evidence type="ECO:0000256" key="4">
    <source>
        <dbReference type="SAM" id="SignalP"/>
    </source>
</evidence>
<feature type="compositionally biased region" description="Basic and acidic residues" evidence="3">
    <location>
        <begin position="31"/>
        <end position="44"/>
    </location>
</feature>
<feature type="domain" description="PDZ" evidence="5">
    <location>
        <begin position="264"/>
        <end position="329"/>
    </location>
</feature>
<dbReference type="OrthoDB" id="9758917at2"/>
<evidence type="ECO:0000259" key="5">
    <source>
        <dbReference type="PROSITE" id="PS50106"/>
    </source>
</evidence>
<comment type="caution">
    <text evidence="6">The sequence shown here is derived from an EMBL/GenBank/DDBJ whole genome shotgun (WGS) entry which is preliminary data.</text>
</comment>
<dbReference type="STRING" id="146536.AQI70_02365"/>
<feature type="signal peptide" evidence="4">
    <location>
        <begin position="1"/>
        <end position="27"/>
    </location>
</feature>
<dbReference type="PANTHER" id="PTHR43343">
    <property type="entry name" value="PEPTIDASE S12"/>
    <property type="match status" value="1"/>
</dbReference>
<dbReference type="Gene3D" id="2.40.10.120">
    <property type="match status" value="1"/>
</dbReference>
<dbReference type="InterPro" id="IPR001478">
    <property type="entry name" value="PDZ"/>
</dbReference>
<dbReference type="SMART" id="SM00228">
    <property type="entry name" value="PDZ"/>
    <property type="match status" value="1"/>
</dbReference>
<evidence type="ECO:0000256" key="3">
    <source>
        <dbReference type="SAM" id="MobiDB-lite"/>
    </source>
</evidence>
<dbReference type="InterPro" id="IPR036034">
    <property type="entry name" value="PDZ_sf"/>
</dbReference>
<gene>
    <name evidence="6" type="ORF">AQI70_02365</name>
</gene>